<evidence type="ECO:0000313" key="3">
    <source>
        <dbReference type="Proteomes" id="UP001515480"/>
    </source>
</evidence>
<sequence>MRDGRVTASASRHECQHPLAGRGVTRLLVARLDPRDAQRIDHSLHRGEVGAGGGAEAEDAEPRIAPAQLAEHTRVPVVLRGSVVRLVDHEAADPPPVEHAALQVVRQSLRRAEEEAAAPPERGADGGRVRAAHHPRVPLGAQPHRRAARAELLRDKRAGRRHEDDDVAGKPPPEVVDDDGGDERLAQPGGEADQRVLQQRGACDRMLVRAEVDRRGEEPRAEGGGVGLRRRAGRVVGWRIGGERRRVAGRGRAAAVVERLAKKREPHKARKRDDELMKV</sequence>
<feature type="compositionally biased region" description="Basic and acidic residues" evidence="1">
    <location>
        <begin position="148"/>
        <end position="168"/>
    </location>
</feature>
<feature type="region of interest" description="Disordered" evidence="1">
    <location>
        <begin position="111"/>
        <end position="199"/>
    </location>
</feature>
<name>A0AB34INF6_PRYPA</name>
<accession>A0AB34INF6</accession>
<keyword evidence="3" id="KW-1185">Reference proteome</keyword>
<dbReference type="EMBL" id="JBGBPQ010000023">
    <property type="protein sequence ID" value="KAL1500503.1"/>
    <property type="molecule type" value="Genomic_DNA"/>
</dbReference>
<dbReference type="AlphaFoldDB" id="A0AB34INF6"/>
<organism evidence="2 3">
    <name type="scientific">Prymnesium parvum</name>
    <name type="common">Toxic golden alga</name>
    <dbReference type="NCBI Taxonomy" id="97485"/>
    <lineage>
        <taxon>Eukaryota</taxon>
        <taxon>Haptista</taxon>
        <taxon>Haptophyta</taxon>
        <taxon>Prymnesiophyceae</taxon>
        <taxon>Prymnesiales</taxon>
        <taxon>Prymnesiaceae</taxon>
        <taxon>Prymnesium</taxon>
    </lineage>
</organism>
<gene>
    <name evidence="2" type="ORF">AB1Y20_013160</name>
</gene>
<evidence type="ECO:0000256" key="1">
    <source>
        <dbReference type="SAM" id="MobiDB-lite"/>
    </source>
</evidence>
<feature type="region of interest" description="Disordered" evidence="1">
    <location>
        <begin position="39"/>
        <end position="61"/>
    </location>
</feature>
<evidence type="ECO:0000313" key="2">
    <source>
        <dbReference type="EMBL" id="KAL1500503.1"/>
    </source>
</evidence>
<proteinExistence type="predicted"/>
<feature type="compositionally biased region" description="Basic and acidic residues" evidence="1">
    <location>
        <begin position="39"/>
        <end position="48"/>
    </location>
</feature>
<dbReference type="Proteomes" id="UP001515480">
    <property type="component" value="Unassembled WGS sequence"/>
</dbReference>
<protein>
    <submittedName>
        <fullName evidence="2">Uncharacterized protein</fullName>
    </submittedName>
</protein>
<comment type="caution">
    <text evidence="2">The sequence shown here is derived from an EMBL/GenBank/DDBJ whole genome shotgun (WGS) entry which is preliminary data.</text>
</comment>
<reference evidence="2 3" key="1">
    <citation type="journal article" date="2024" name="Science">
        <title>Giant polyketide synthase enzymes in the biosynthesis of giant marine polyether toxins.</title>
        <authorList>
            <person name="Fallon T.R."/>
            <person name="Shende V.V."/>
            <person name="Wierzbicki I.H."/>
            <person name="Pendleton A.L."/>
            <person name="Watervoot N.F."/>
            <person name="Auber R.P."/>
            <person name="Gonzalez D.J."/>
            <person name="Wisecaver J.H."/>
            <person name="Moore B.S."/>
        </authorList>
    </citation>
    <scope>NUCLEOTIDE SEQUENCE [LARGE SCALE GENOMIC DNA]</scope>
    <source>
        <strain evidence="2 3">12B1</strain>
    </source>
</reference>